<dbReference type="Gene3D" id="1.10.510.10">
    <property type="entry name" value="Transferase(Phosphotransferase) domain 1"/>
    <property type="match status" value="1"/>
</dbReference>
<feature type="region of interest" description="Disordered" evidence="10">
    <location>
        <begin position="238"/>
        <end position="284"/>
    </location>
</feature>
<evidence type="ECO:0000259" key="11">
    <source>
        <dbReference type="PROSITE" id="PS50011"/>
    </source>
</evidence>
<dbReference type="PANTHER" id="PTHR24419:SF18">
    <property type="entry name" value="SERINE_THREONINE-PROTEIN KINASE HASPIN"/>
    <property type="match status" value="1"/>
</dbReference>
<feature type="compositionally biased region" description="Low complexity" evidence="10">
    <location>
        <begin position="368"/>
        <end position="377"/>
    </location>
</feature>
<dbReference type="PROSITE" id="PS50011">
    <property type="entry name" value="PROTEIN_KINASE_DOM"/>
    <property type="match status" value="1"/>
</dbReference>
<evidence type="ECO:0000256" key="8">
    <source>
        <dbReference type="ARBA" id="ARBA00048679"/>
    </source>
</evidence>
<keyword evidence="3" id="KW-0808">Transferase</keyword>
<evidence type="ECO:0000256" key="1">
    <source>
        <dbReference type="ARBA" id="ARBA00012513"/>
    </source>
</evidence>
<comment type="caution">
    <text evidence="12">The sequence shown here is derived from an EMBL/GenBank/DDBJ whole genome shotgun (WGS) entry which is preliminary data.</text>
</comment>
<keyword evidence="13" id="KW-1185">Reference proteome</keyword>
<evidence type="ECO:0000313" key="13">
    <source>
        <dbReference type="Proteomes" id="UP001642483"/>
    </source>
</evidence>
<evidence type="ECO:0000256" key="3">
    <source>
        <dbReference type="ARBA" id="ARBA00022679"/>
    </source>
</evidence>
<keyword evidence="5" id="KW-0418">Kinase</keyword>
<dbReference type="InterPro" id="IPR000719">
    <property type="entry name" value="Prot_kinase_dom"/>
</dbReference>
<dbReference type="InterPro" id="IPR011009">
    <property type="entry name" value="Kinase-like_dom_sf"/>
</dbReference>
<dbReference type="SMART" id="SM01331">
    <property type="entry name" value="DUF3635"/>
    <property type="match status" value="1"/>
</dbReference>
<evidence type="ECO:0000256" key="9">
    <source>
        <dbReference type="PROSITE-ProRule" id="PRU10141"/>
    </source>
</evidence>
<evidence type="ECO:0000256" key="2">
    <source>
        <dbReference type="ARBA" id="ARBA00022527"/>
    </source>
</evidence>
<evidence type="ECO:0000256" key="5">
    <source>
        <dbReference type="ARBA" id="ARBA00022777"/>
    </source>
</evidence>
<evidence type="ECO:0000313" key="12">
    <source>
        <dbReference type="EMBL" id="CAK8687163.1"/>
    </source>
</evidence>
<evidence type="ECO:0000256" key="7">
    <source>
        <dbReference type="ARBA" id="ARBA00047899"/>
    </source>
</evidence>
<dbReference type="InterPro" id="IPR017441">
    <property type="entry name" value="Protein_kinase_ATP_BS"/>
</dbReference>
<organism evidence="12 13">
    <name type="scientific">Clavelina lepadiformis</name>
    <name type="common">Light-bulb sea squirt</name>
    <name type="synonym">Ascidia lepadiformis</name>
    <dbReference type="NCBI Taxonomy" id="159417"/>
    <lineage>
        <taxon>Eukaryota</taxon>
        <taxon>Metazoa</taxon>
        <taxon>Chordata</taxon>
        <taxon>Tunicata</taxon>
        <taxon>Ascidiacea</taxon>
        <taxon>Aplousobranchia</taxon>
        <taxon>Clavelinidae</taxon>
        <taxon>Clavelina</taxon>
    </lineage>
</organism>
<dbReference type="EMBL" id="CAWYQH010000103">
    <property type="protein sequence ID" value="CAK8687163.1"/>
    <property type="molecule type" value="Genomic_DNA"/>
</dbReference>
<keyword evidence="4 9" id="KW-0547">Nucleotide-binding</keyword>
<name>A0ABP0G6P7_CLALP</name>
<keyword evidence="6 9" id="KW-0067">ATP-binding</keyword>
<dbReference type="InterPro" id="IPR024604">
    <property type="entry name" value="GSG2_C"/>
</dbReference>
<dbReference type="SMART" id="SM00220">
    <property type="entry name" value="S_TKc"/>
    <property type="match status" value="1"/>
</dbReference>
<feature type="compositionally biased region" description="Basic residues" evidence="10">
    <location>
        <begin position="96"/>
        <end position="124"/>
    </location>
</feature>
<feature type="compositionally biased region" description="Basic and acidic residues" evidence="10">
    <location>
        <begin position="257"/>
        <end position="269"/>
    </location>
</feature>
<evidence type="ECO:0000256" key="10">
    <source>
        <dbReference type="SAM" id="MobiDB-lite"/>
    </source>
</evidence>
<dbReference type="Gene3D" id="3.30.200.20">
    <property type="entry name" value="Phosphorylase Kinase, domain 1"/>
    <property type="match status" value="1"/>
</dbReference>
<sequence>MKNFHKRQRKSSGLNTSVSTYGKNNIRILETNTNWLNIRGDLGFKKNIFSDSDDSVCQSKDEFKSVGKLFPGKKHGLFSDSDKSCIITTSPVQPTKQKRVFAKRGRKKKRTREQKNQRKPRKQSKIKEEIDNKLTSSNQKENVITKLLRNSVSLSPCSVDLSRDNDVIDQITKTANGLEKSKISISDVKEELKQLQAKPSLPTVTKSDKQCFPQSSADLSRAKDGILRKMFDVSDSNANSITVTSPDQPTKKTRVFARREHEKKRTREQKTKRKPRKQSKIKEEIDNKFTSLTQKENVITKLLRNSVSMSPCYVDLSKDKHIIDKLTKGINGLEKSKISISDVKEKAELEQLQAKPSSPTVKKSDKQSFPQSSSDLSSAKDEVLDQIFKSSNSFSDNFKGFSVQVDCDDAINGLSCSMEQTPTSNKSSSHHWPLLNENFAKHVTKFRGRRRKNISFKITDGFSTYILSDAPAEANDLIASFHQSTVNAHNETTFMSTSVINFFDKPSEISAFKKNNIIQSTPIVTRASNSNNTPAALHLSQSVIRHPSTPSFLPRQKLKSLVQEFASPLLTCSKSCRIFEETDVIPGKPLVEKSICNSRDQVLLECNQTEPVSFQTLYPSASSCTKLGEGVYGEVFRCLSSSVSRHIAVKVIPVEGSKEINGEKQKTFSQVLPEIINSCELSGLSKGVTNRTDAFISLFKVHCVIGQYPPHFLEAWDDYDAKRTSENDRPDVFDEDQLYIVFEFADGGIDIEHFQFRNATQAVTLVQQSVAGLAVAEEAYQFEHRDLHWGNILIRSDGSNETEYTCCGKTNQISTCGLKVHIIDFTLSRISKGGLCLYQDLSCDPDIFKGDASQDYQFEVYRMMRSEVDEDWSVFKPKTNVFWIYYLLDKCLNKIKYKNKRSKIHTQALSRLKNLHANVLQYKSCLHLLRENFFFKA</sequence>
<feature type="domain" description="Protein kinase" evidence="11">
    <location>
        <begin position="621"/>
        <end position="937"/>
    </location>
</feature>
<evidence type="ECO:0000256" key="6">
    <source>
        <dbReference type="ARBA" id="ARBA00022840"/>
    </source>
</evidence>
<feature type="compositionally biased region" description="Basic residues" evidence="10">
    <location>
        <begin position="270"/>
        <end position="279"/>
    </location>
</feature>
<dbReference type="SUPFAM" id="SSF56112">
    <property type="entry name" value="Protein kinase-like (PK-like)"/>
    <property type="match status" value="1"/>
</dbReference>
<dbReference type="Pfam" id="PF12330">
    <property type="entry name" value="Haspin_kinase"/>
    <property type="match status" value="1"/>
</dbReference>
<evidence type="ECO:0000256" key="4">
    <source>
        <dbReference type="ARBA" id="ARBA00022741"/>
    </source>
</evidence>
<proteinExistence type="predicted"/>
<reference evidence="12 13" key="1">
    <citation type="submission" date="2024-02" db="EMBL/GenBank/DDBJ databases">
        <authorList>
            <person name="Daric V."/>
            <person name="Darras S."/>
        </authorList>
    </citation>
    <scope>NUCLEOTIDE SEQUENCE [LARGE SCALE GENOMIC DNA]</scope>
</reference>
<protein>
    <recommendedName>
        <fullName evidence="1">non-specific serine/threonine protein kinase</fullName>
        <ecNumber evidence="1">2.7.11.1</ecNumber>
    </recommendedName>
</protein>
<keyword evidence="2" id="KW-0723">Serine/threonine-protein kinase</keyword>
<comment type="catalytic activity">
    <reaction evidence="7">
        <text>L-threonyl-[protein] + ATP = O-phospho-L-threonyl-[protein] + ADP + H(+)</text>
        <dbReference type="Rhea" id="RHEA:46608"/>
        <dbReference type="Rhea" id="RHEA-COMP:11060"/>
        <dbReference type="Rhea" id="RHEA-COMP:11605"/>
        <dbReference type="ChEBI" id="CHEBI:15378"/>
        <dbReference type="ChEBI" id="CHEBI:30013"/>
        <dbReference type="ChEBI" id="CHEBI:30616"/>
        <dbReference type="ChEBI" id="CHEBI:61977"/>
        <dbReference type="ChEBI" id="CHEBI:456216"/>
        <dbReference type="EC" id="2.7.11.1"/>
    </reaction>
</comment>
<dbReference type="PANTHER" id="PTHR24419">
    <property type="entry name" value="INTERLEUKIN-1 RECEPTOR-ASSOCIATED KINASE"/>
    <property type="match status" value="1"/>
</dbReference>
<dbReference type="Proteomes" id="UP001642483">
    <property type="component" value="Unassembled WGS sequence"/>
</dbReference>
<feature type="binding site" evidence="9">
    <location>
        <position position="650"/>
    </location>
    <ligand>
        <name>ATP</name>
        <dbReference type="ChEBI" id="CHEBI:30616"/>
    </ligand>
</feature>
<accession>A0ABP0G6P7</accession>
<gene>
    <name evidence="12" type="ORF">CVLEPA_LOCUS19238</name>
</gene>
<feature type="compositionally biased region" description="Polar residues" evidence="10">
    <location>
        <begin position="238"/>
        <end position="248"/>
    </location>
</feature>
<feature type="region of interest" description="Disordered" evidence="10">
    <location>
        <begin position="93"/>
        <end position="135"/>
    </location>
</feature>
<feature type="region of interest" description="Disordered" evidence="10">
    <location>
        <begin position="349"/>
        <end position="377"/>
    </location>
</feature>
<comment type="catalytic activity">
    <reaction evidence="8">
        <text>L-seryl-[protein] + ATP = O-phospho-L-seryl-[protein] + ADP + H(+)</text>
        <dbReference type="Rhea" id="RHEA:17989"/>
        <dbReference type="Rhea" id="RHEA-COMP:9863"/>
        <dbReference type="Rhea" id="RHEA-COMP:11604"/>
        <dbReference type="ChEBI" id="CHEBI:15378"/>
        <dbReference type="ChEBI" id="CHEBI:29999"/>
        <dbReference type="ChEBI" id="CHEBI:30616"/>
        <dbReference type="ChEBI" id="CHEBI:83421"/>
        <dbReference type="ChEBI" id="CHEBI:456216"/>
        <dbReference type="EC" id="2.7.11.1"/>
    </reaction>
</comment>
<dbReference type="EC" id="2.7.11.1" evidence="1"/>
<dbReference type="PROSITE" id="PS00107">
    <property type="entry name" value="PROTEIN_KINASE_ATP"/>
    <property type="match status" value="1"/>
</dbReference>